<accession>A0A6J7K9G8</accession>
<keyword evidence="1" id="KW-1133">Transmembrane helix</keyword>
<feature type="transmembrane region" description="Helical" evidence="1">
    <location>
        <begin position="68"/>
        <end position="86"/>
    </location>
</feature>
<organism evidence="2">
    <name type="scientific">freshwater metagenome</name>
    <dbReference type="NCBI Taxonomy" id="449393"/>
    <lineage>
        <taxon>unclassified sequences</taxon>
        <taxon>metagenomes</taxon>
        <taxon>ecological metagenomes</taxon>
    </lineage>
</organism>
<keyword evidence="1" id="KW-0472">Membrane</keyword>
<dbReference type="EMBL" id="CAFBNE010000044">
    <property type="protein sequence ID" value="CAB4950962.1"/>
    <property type="molecule type" value="Genomic_DNA"/>
</dbReference>
<sequence>MTTSPDPFDDIVLDESFIAGGPREAAADERIAKASRIARGNDRLAAAGEIADGTGKPGNRRLRRSTPWILMGVVAAVAIVVVALLVR</sequence>
<protein>
    <submittedName>
        <fullName evidence="2">Unannotated protein</fullName>
    </submittedName>
</protein>
<name>A0A6J7K9G8_9ZZZZ</name>
<gene>
    <name evidence="2" type="ORF">UFOPK3772_01542</name>
</gene>
<proteinExistence type="predicted"/>
<evidence type="ECO:0000313" key="2">
    <source>
        <dbReference type="EMBL" id="CAB4950962.1"/>
    </source>
</evidence>
<dbReference type="AlphaFoldDB" id="A0A6J7K9G8"/>
<evidence type="ECO:0000256" key="1">
    <source>
        <dbReference type="SAM" id="Phobius"/>
    </source>
</evidence>
<reference evidence="2" key="1">
    <citation type="submission" date="2020-05" db="EMBL/GenBank/DDBJ databases">
        <authorList>
            <person name="Chiriac C."/>
            <person name="Salcher M."/>
            <person name="Ghai R."/>
            <person name="Kavagutti S V."/>
        </authorList>
    </citation>
    <scope>NUCLEOTIDE SEQUENCE</scope>
</reference>
<keyword evidence="1" id="KW-0812">Transmembrane</keyword>